<dbReference type="PANTHER" id="PTHR45033:SF2">
    <property type="entry name" value="ZINC-TYPE ALCOHOL DEHYDROGENASE-LIKE PROTEIN C1773.06C"/>
    <property type="match status" value="1"/>
</dbReference>
<dbReference type="Pfam" id="PF00107">
    <property type="entry name" value="ADH_zinc_N"/>
    <property type="match status" value="1"/>
</dbReference>
<dbReference type="Gene3D" id="3.90.180.10">
    <property type="entry name" value="Medium-chain alcohol dehydrogenases, catalytic domain"/>
    <property type="match status" value="1"/>
</dbReference>
<dbReference type="Proteomes" id="UP001303160">
    <property type="component" value="Unassembled WGS sequence"/>
</dbReference>
<reference evidence="3" key="2">
    <citation type="submission" date="2023-05" db="EMBL/GenBank/DDBJ databases">
        <authorList>
            <consortium name="Lawrence Berkeley National Laboratory"/>
            <person name="Steindorff A."/>
            <person name="Hensen N."/>
            <person name="Bonometti L."/>
            <person name="Westerberg I."/>
            <person name="Brannstrom I.O."/>
            <person name="Guillou S."/>
            <person name="Cros-Aarteil S."/>
            <person name="Calhoun S."/>
            <person name="Haridas S."/>
            <person name="Kuo A."/>
            <person name="Mondo S."/>
            <person name="Pangilinan J."/>
            <person name="Riley R."/>
            <person name="Labutti K."/>
            <person name="Andreopoulos B."/>
            <person name="Lipzen A."/>
            <person name="Chen C."/>
            <person name="Yanf M."/>
            <person name="Daum C."/>
            <person name="Ng V."/>
            <person name="Clum A."/>
            <person name="Ohm R."/>
            <person name="Martin F."/>
            <person name="Silar P."/>
            <person name="Natvig D."/>
            <person name="Lalanne C."/>
            <person name="Gautier V."/>
            <person name="Ament-Velasquez S.L."/>
            <person name="Kruys A."/>
            <person name="Hutchinson M.I."/>
            <person name="Powell A.J."/>
            <person name="Barry K."/>
            <person name="Miller A.N."/>
            <person name="Grigoriev I.V."/>
            <person name="Debuchy R."/>
            <person name="Gladieux P."/>
            <person name="Thoren M.H."/>
            <person name="Johannesson H."/>
        </authorList>
    </citation>
    <scope>NUCLEOTIDE SEQUENCE</scope>
    <source>
        <strain evidence="3">CBS 315.58</strain>
    </source>
</reference>
<sequence length="355" mass="37505">MTGKKWILTGQEGYETSLQLVDSDISPSPQLGPDDVLVQVQAASLNYRELVIAKDSGGLVGPITPNVVPGSDGAGMVVSVGSNVTSLSPGDRVVTYLSPLIPHTDETILPAAGDIGDGLGQKVHGTLANQMIITQHGVIKAPSNLTPLQAATLTCSGLTAWNALFGLSGREIKKGDWVLVQGTGGVSIAALQFAVAVGANVIATTSTAEKAERLKGLGAKHVINYRETENWGEVAKKYTPDQKGVDVVVDVAGNSSLVQSLAAVKTDGIIALVGLLDKSDPGSVPMMSALWTPCIVRGIFLGSRKQYRDLVKFIEEKGIVPVLDDVVFSLDQVKEAYKRLEEQKHFSKIAIKIDE</sequence>
<proteinExistence type="predicted"/>
<dbReference type="PANTHER" id="PTHR45033">
    <property type="match status" value="1"/>
</dbReference>
<name>A0AAN6XKI3_9PEZI</name>
<dbReference type="InterPro" id="IPR052711">
    <property type="entry name" value="Zinc_ADH-like"/>
</dbReference>
<dbReference type="Pfam" id="PF08240">
    <property type="entry name" value="ADH_N"/>
    <property type="match status" value="1"/>
</dbReference>
<feature type="coiled-coil region" evidence="1">
    <location>
        <begin position="323"/>
        <end position="350"/>
    </location>
</feature>
<evidence type="ECO:0000256" key="1">
    <source>
        <dbReference type="SAM" id="Coils"/>
    </source>
</evidence>
<evidence type="ECO:0000259" key="2">
    <source>
        <dbReference type="SMART" id="SM00829"/>
    </source>
</evidence>
<dbReference type="SMART" id="SM00829">
    <property type="entry name" value="PKS_ER"/>
    <property type="match status" value="1"/>
</dbReference>
<dbReference type="SUPFAM" id="SSF51735">
    <property type="entry name" value="NAD(P)-binding Rossmann-fold domains"/>
    <property type="match status" value="1"/>
</dbReference>
<dbReference type="InterPro" id="IPR011032">
    <property type="entry name" value="GroES-like_sf"/>
</dbReference>
<dbReference type="GO" id="GO:0016491">
    <property type="term" value="F:oxidoreductase activity"/>
    <property type="evidence" value="ECO:0007669"/>
    <property type="project" value="InterPro"/>
</dbReference>
<keyword evidence="1" id="KW-0175">Coiled coil</keyword>
<evidence type="ECO:0000313" key="3">
    <source>
        <dbReference type="EMBL" id="KAK4202018.1"/>
    </source>
</evidence>
<dbReference type="EMBL" id="MU863901">
    <property type="protein sequence ID" value="KAK4202018.1"/>
    <property type="molecule type" value="Genomic_DNA"/>
</dbReference>
<accession>A0AAN6XKI3</accession>
<reference evidence="3" key="1">
    <citation type="journal article" date="2023" name="Mol. Phylogenet. Evol.">
        <title>Genome-scale phylogeny and comparative genomics of the fungal order Sordariales.</title>
        <authorList>
            <person name="Hensen N."/>
            <person name="Bonometti L."/>
            <person name="Westerberg I."/>
            <person name="Brannstrom I.O."/>
            <person name="Guillou S."/>
            <person name="Cros-Aarteil S."/>
            <person name="Calhoun S."/>
            <person name="Haridas S."/>
            <person name="Kuo A."/>
            <person name="Mondo S."/>
            <person name="Pangilinan J."/>
            <person name="Riley R."/>
            <person name="LaButti K."/>
            <person name="Andreopoulos B."/>
            <person name="Lipzen A."/>
            <person name="Chen C."/>
            <person name="Yan M."/>
            <person name="Daum C."/>
            <person name="Ng V."/>
            <person name="Clum A."/>
            <person name="Steindorff A."/>
            <person name="Ohm R.A."/>
            <person name="Martin F."/>
            <person name="Silar P."/>
            <person name="Natvig D.O."/>
            <person name="Lalanne C."/>
            <person name="Gautier V."/>
            <person name="Ament-Velasquez S.L."/>
            <person name="Kruys A."/>
            <person name="Hutchinson M.I."/>
            <person name="Powell A.J."/>
            <person name="Barry K."/>
            <person name="Miller A.N."/>
            <person name="Grigoriev I.V."/>
            <person name="Debuchy R."/>
            <person name="Gladieux P."/>
            <person name="Hiltunen Thoren M."/>
            <person name="Johannesson H."/>
        </authorList>
    </citation>
    <scope>NUCLEOTIDE SEQUENCE</scope>
    <source>
        <strain evidence="3">CBS 315.58</strain>
    </source>
</reference>
<gene>
    <name evidence="3" type="ORF">QBC40DRAFT_46890</name>
</gene>
<dbReference type="CDD" id="cd08276">
    <property type="entry name" value="MDR7"/>
    <property type="match status" value="1"/>
</dbReference>
<comment type="caution">
    <text evidence="3">The sequence shown here is derived from an EMBL/GenBank/DDBJ whole genome shotgun (WGS) entry which is preliminary data.</text>
</comment>
<organism evidence="3 4">
    <name type="scientific">Triangularia verruculosa</name>
    <dbReference type="NCBI Taxonomy" id="2587418"/>
    <lineage>
        <taxon>Eukaryota</taxon>
        <taxon>Fungi</taxon>
        <taxon>Dikarya</taxon>
        <taxon>Ascomycota</taxon>
        <taxon>Pezizomycotina</taxon>
        <taxon>Sordariomycetes</taxon>
        <taxon>Sordariomycetidae</taxon>
        <taxon>Sordariales</taxon>
        <taxon>Podosporaceae</taxon>
        <taxon>Triangularia</taxon>
    </lineage>
</organism>
<dbReference type="InterPro" id="IPR020843">
    <property type="entry name" value="ER"/>
</dbReference>
<dbReference type="InterPro" id="IPR013149">
    <property type="entry name" value="ADH-like_C"/>
</dbReference>
<evidence type="ECO:0000313" key="4">
    <source>
        <dbReference type="Proteomes" id="UP001303160"/>
    </source>
</evidence>
<dbReference type="Gene3D" id="3.40.50.720">
    <property type="entry name" value="NAD(P)-binding Rossmann-like Domain"/>
    <property type="match status" value="1"/>
</dbReference>
<feature type="domain" description="Enoyl reductase (ER)" evidence="2">
    <location>
        <begin position="15"/>
        <end position="351"/>
    </location>
</feature>
<dbReference type="SUPFAM" id="SSF50129">
    <property type="entry name" value="GroES-like"/>
    <property type="match status" value="1"/>
</dbReference>
<dbReference type="InterPro" id="IPR036291">
    <property type="entry name" value="NAD(P)-bd_dom_sf"/>
</dbReference>
<keyword evidence="4" id="KW-1185">Reference proteome</keyword>
<dbReference type="InterPro" id="IPR013154">
    <property type="entry name" value="ADH-like_N"/>
</dbReference>
<protein>
    <submittedName>
        <fullName evidence="3">Alcohol dehydrogenase</fullName>
    </submittedName>
</protein>
<dbReference type="AlphaFoldDB" id="A0AAN6XKI3"/>